<proteinExistence type="predicted"/>
<keyword evidence="3" id="KW-1185">Reference proteome</keyword>
<dbReference type="EMBL" id="CAJVPV010039776">
    <property type="protein sequence ID" value="CAG8759046.1"/>
    <property type="molecule type" value="Genomic_DNA"/>
</dbReference>
<dbReference type="PROSITE" id="PS50011">
    <property type="entry name" value="PROTEIN_KINASE_DOM"/>
    <property type="match status" value="1"/>
</dbReference>
<reference evidence="2" key="1">
    <citation type="submission" date="2021-06" db="EMBL/GenBank/DDBJ databases">
        <authorList>
            <person name="Kallberg Y."/>
            <person name="Tangrot J."/>
            <person name="Rosling A."/>
        </authorList>
    </citation>
    <scope>NUCLEOTIDE SEQUENCE</scope>
    <source>
        <strain evidence="2">CL551</strain>
    </source>
</reference>
<gene>
    <name evidence="2" type="ORF">AMORRO_LOCUS15791</name>
</gene>
<dbReference type="InterPro" id="IPR011009">
    <property type="entry name" value="Kinase-like_dom_sf"/>
</dbReference>
<feature type="non-terminal residue" evidence="2">
    <location>
        <position position="1"/>
    </location>
</feature>
<dbReference type="Gene3D" id="1.10.510.10">
    <property type="entry name" value="Transferase(Phosphotransferase) domain 1"/>
    <property type="match status" value="1"/>
</dbReference>
<dbReference type="InterPro" id="IPR000719">
    <property type="entry name" value="Prot_kinase_dom"/>
</dbReference>
<accession>A0A9N9J2A3</accession>
<dbReference type="GO" id="GO:0004672">
    <property type="term" value="F:protein kinase activity"/>
    <property type="evidence" value="ECO:0007669"/>
    <property type="project" value="InterPro"/>
</dbReference>
<name>A0A9N9J2A3_9GLOM</name>
<protein>
    <submittedName>
        <fullName evidence="2">5378_t:CDS:1</fullName>
    </submittedName>
</protein>
<evidence type="ECO:0000313" key="3">
    <source>
        <dbReference type="Proteomes" id="UP000789342"/>
    </source>
</evidence>
<evidence type="ECO:0000259" key="1">
    <source>
        <dbReference type="PROSITE" id="PS50011"/>
    </source>
</evidence>
<feature type="domain" description="Protein kinase" evidence="1">
    <location>
        <begin position="1"/>
        <end position="80"/>
    </location>
</feature>
<dbReference type="SUPFAM" id="SSF56112">
    <property type="entry name" value="Protein kinase-like (PK-like)"/>
    <property type="match status" value="1"/>
</dbReference>
<dbReference type="GO" id="GO:0005524">
    <property type="term" value="F:ATP binding"/>
    <property type="evidence" value="ECO:0007669"/>
    <property type="project" value="InterPro"/>
</dbReference>
<organism evidence="2 3">
    <name type="scientific">Acaulospora morrowiae</name>
    <dbReference type="NCBI Taxonomy" id="94023"/>
    <lineage>
        <taxon>Eukaryota</taxon>
        <taxon>Fungi</taxon>
        <taxon>Fungi incertae sedis</taxon>
        <taxon>Mucoromycota</taxon>
        <taxon>Glomeromycotina</taxon>
        <taxon>Glomeromycetes</taxon>
        <taxon>Diversisporales</taxon>
        <taxon>Acaulosporaceae</taxon>
        <taxon>Acaulospora</taxon>
    </lineage>
</organism>
<sequence length="80" mass="8849">SNHVADGGSSRVLKKILVINGNKTPVAMKIVDKKSNEADRELKAYSEIKSHENIIKFYESRHEPDGSCTFVLAYAELGSL</sequence>
<evidence type="ECO:0000313" key="2">
    <source>
        <dbReference type="EMBL" id="CAG8759046.1"/>
    </source>
</evidence>
<feature type="non-terminal residue" evidence="2">
    <location>
        <position position="80"/>
    </location>
</feature>
<dbReference type="AlphaFoldDB" id="A0A9N9J2A3"/>
<comment type="caution">
    <text evidence="2">The sequence shown here is derived from an EMBL/GenBank/DDBJ whole genome shotgun (WGS) entry which is preliminary data.</text>
</comment>
<dbReference type="Proteomes" id="UP000789342">
    <property type="component" value="Unassembled WGS sequence"/>
</dbReference>